<dbReference type="PROSITE" id="PS50005">
    <property type="entry name" value="TPR"/>
    <property type="match status" value="1"/>
</dbReference>
<gene>
    <name evidence="2" type="ordered locus">TREPR_1718</name>
</gene>
<dbReference type="EMBL" id="CP001843">
    <property type="protein sequence ID" value="AEF85847.1"/>
    <property type="molecule type" value="Genomic_DNA"/>
</dbReference>
<dbReference type="OrthoDB" id="350674at2"/>
<reference evidence="3" key="1">
    <citation type="submission" date="2009-12" db="EMBL/GenBank/DDBJ databases">
        <title>Complete sequence of Treponema primitia strain ZAS-2.</title>
        <authorList>
            <person name="Tetu S.G."/>
            <person name="Matson E."/>
            <person name="Ren Q."/>
            <person name="Seshadri R."/>
            <person name="Elbourne L."/>
            <person name="Hassan K.A."/>
            <person name="Durkin A."/>
            <person name="Radune D."/>
            <person name="Mohamoud Y."/>
            <person name="Shay R."/>
            <person name="Jin S."/>
            <person name="Zhang X."/>
            <person name="Lucey K."/>
            <person name="Ballor N.R."/>
            <person name="Ottesen E."/>
            <person name="Rosenthal R."/>
            <person name="Allen A."/>
            <person name="Leadbetter J.R."/>
            <person name="Paulsen I.T."/>
        </authorList>
    </citation>
    <scope>NUCLEOTIDE SEQUENCE [LARGE SCALE GENOMIC DNA]</scope>
    <source>
        <strain evidence="3">ATCC BAA-887 / DSM 12427 / ZAS-2</strain>
    </source>
</reference>
<dbReference type="Gene3D" id="1.25.40.10">
    <property type="entry name" value="Tetratricopeptide repeat domain"/>
    <property type="match status" value="1"/>
</dbReference>
<sequence>MPVFIQAMNEEQSVQRLIQKAYENLKASDADSAITALEEALKIDFENPEVVYALKCIQWWLDRIRVTEDSTLLKQSDTYARGDFILSQWDAFYSFLDRMGNSDARVYDPCHYAIKRFVFSTALQSFEDILGDGKNRHDPGLLLLVGRCYKGVGNYEEALKYLEQAVKFKREDGGALSELADVNALMEETRSAKALFREAFFMDAQKVDLRSMESEMILRLTDRVKELGYKGRELLEWIPIYGCLYGIFSVKRELKQVELGRLKQSIFALENTVRGGHEDLSLLTPRLINRYFWLIDHFENIQEDPGKIEETLLKIKIIDPAIYERYMG</sequence>
<evidence type="ECO:0000256" key="1">
    <source>
        <dbReference type="PROSITE-ProRule" id="PRU00339"/>
    </source>
</evidence>
<dbReference type="SUPFAM" id="SSF48452">
    <property type="entry name" value="TPR-like"/>
    <property type="match status" value="1"/>
</dbReference>
<keyword evidence="1" id="KW-0802">TPR repeat</keyword>
<accession>F5YMV0</accession>
<dbReference type="AlphaFoldDB" id="F5YMV0"/>
<proteinExistence type="predicted"/>
<dbReference type="KEGG" id="tpi:TREPR_1718"/>
<dbReference type="Pfam" id="PF13181">
    <property type="entry name" value="TPR_8"/>
    <property type="match status" value="1"/>
</dbReference>
<name>F5YMV0_TREPZ</name>
<dbReference type="InterPro" id="IPR011990">
    <property type="entry name" value="TPR-like_helical_dom_sf"/>
</dbReference>
<organism evidence="2 3">
    <name type="scientific">Treponema primitia (strain ATCC BAA-887 / DSM 12427 / ZAS-2)</name>
    <dbReference type="NCBI Taxonomy" id="545694"/>
    <lineage>
        <taxon>Bacteria</taxon>
        <taxon>Pseudomonadati</taxon>
        <taxon>Spirochaetota</taxon>
        <taxon>Spirochaetia</taxon>
        <taxon>Spirochaetales</taxon>
        <taxon>Treponemataceae</taxon>
        <taxon>Treponema</taxon>
    </lineage>
</organism>
<dbReference type="Proteomes" id="UP000009223">
    <property type="component" value="Chromosome"/>
</dbReference>
<evidence type="ECO:0000313" key="3">
    <source>
        <dbReference type="Proteomes" id="UP000009223"/>
    </source>
</evidence>
<dbReference type="InterPro" id="IPR019734">
    <property type="entry name" value="TPR_rpt"/>
</dbReference>
<dbReference type="STRING" id="545694.TREPR_1718"/>
<reference evidence="2 3" key="2">
    <citation type="journal article" date="2011" name="ISME J.">
        <title>RNA-seq reveals cooperative metabolic interactions between two termite-gut spirochete species in co-culture.</title>
        <authorList>
            <person name="Rosenthal A.Z."/>
            <person name="Matson E.G."/>
            <person name="Eldar A."/>
            <person name="Leadbetter J.R."/>
        </authorList>
    </citation>
    <scope>NUCLEOTIDE SEQUENCE [LARGE SCALE GENOMIC DNA]</scope>
    <source>
        <strain evidence="3">ATCC BAA-887 / DSM 12427 / ZAS-2</strain>
    </source>
</reference>
<dbReference type="eggNOG" id="COG0457">
    <property type="taxonomic scope" value="Bacteria"/>
</dbReference>
<feature type="repeat" description="TPR" evidence="1">
    <location>
        <begin position="139"/>
        <end position="172"/>
    </location>
</feature>
<protein>
    <submittedName>
        <fullName evidence="2">Tetratricopeptide repeat protein</fullName>
    </submittedName>
</protein>
<dbReference type="RefSeq" id="WP_015708407.1">
    <property type="nucleotide sequence ID" value="NC_015578.1"/>
</dbReference>
<dbReference type="SMART" id="SM00028">
    <property type="entry name" value="TPR"/>
    <property type="match status" value="3"/>
</dbReference>
<keyword evidence="3" id="KW-1185">Reference proteome</keyword>
<dbReference type="HOGENOM" id="CLU_891215_0_0_12"/>
<evidence type="ECO:0000313" key="2">
    <source>
        <dbReference type="EMBL" id="AEF85847.1"/>
    </source>
</evidence>